<feature type="domain" description="Peptidase M28" evidence="5">
    <location>
        <begin position="117"/>
        <end position="369"/>
    </location>
</feature>
<dbReference type="PANTHER" id="PTHR12283">
    <property type="entry name" value="GLUTAMINYL-PEPTIDE CYCLOTRANSFERASE"/>
    <property type="match status" value="1"/>
</dbReference>
<keyword evidence="3" id="KW-0479">Metal-binding</keyword>
<accession>A0A1Y2AY15</accession>
<dbReference type="GO" id="GO:0016603">
    <property type="term" value="F:glutaminyl-peptide cyclotransferase activity"/>
    <property type="evidence" value="ECO:0007669"/>
    <property type="project" value="InterPro"/>
</dbReference>
<feature type="signal peptide" evidence="3">
    <location>
        <begin position="1"/>
        <end position="28"/>
    </location>
</feature>
<dbReference type="AlphaFoldDB" id="A0A1Y2AY15"/>
<dbReference type="CDD" id="cd03880">
    <property type="entry name" value="M28_QC_like"/>
    <property type="match status" value="1"/>
</dbReference>
<dbReference type="Pfam" id="PF04389">
    <property type="entry name" value="Peptidase_M28"/>
    <property type="match status" value="1"/>
</dbReference>
<keyword evidence="3" id="KW-0732">Signal</keyword>
<proteinExistence type="inferred from homology"/>
<dbReference type="GO" id="GO:0008233">
    <property type="term" value="F:peptidase activity"/>
    <property type="evidence" value="ECO:0007669"/>
    <property type="project" value="UniProtKB-KW"/>
</dbReference>
<dbReference type="Gene3D" id="3.40.630.10">
    <property type="entry name" value="Zn peptidases"/>
    <property type="match status" value="1"/>
</dbReference>
<feature type="chain" id="PRO_5011816859" description="Peptide hydrolase" evidence="3">
    <location>
        <begin position="29"/>
        <end position="398"/>
    </location>
</feature>
<dbReference type="InterPro" id="IPR007484">
    <property type="entry name" value="Peptidase_M28"/>
</dbReference>
<dbReference type="InParanoid" id="A0A1Y2AY15"/>
<name>A0A1Y2AY15_9TREE</name>
<dbReference type="OrthoDB" id="3907302at2759"/>
<gene>
    <name evidence="6" type="ORF">BCR39DRAFT_538122</name>
</gene>
<keyword evidence="7" id="KW-1185">Reference proteome</keyword>
<sequence length="398" mass="45466">MTFSPCRLLRLSLYLVIPVVFLLSEVVAERDHFQTRDFQTLSAESLRELVDLDPPQWTSTDEGHLSKLLIPRASGSENNTLVQEYISSIFSELGWHEETTPFTGETPIGPVEFTNRIYTFDPEAPRRIVLAAHFDSKWFPDYPANQFIGATDSAAPCAMLLDLAQSLTPLLRKRKERLVSGMGQLRDGFDEEEAGETTLTILFLDGEEAFHDWTATDSIYGARHLAELWDSTYLSPSHPLSVSKRRFAPLATQLNTIDHLVLLDLLGNSHSRIFSYFRETDWLHAKMAHADERLRREELVEVEQGQENWFGWIKMHKGMIEDDHVPFLDRGVSILHVISNPFPPVWHTLKDDATALSMPAMRRWNRILRIFTAEYLGLSPEKDKKPPSRSGDELPRPG</sequence>
<feature type="region of interest" description="Disordered" evidence="4">
    <location>
        <begin position="379"/>
        <end position="398"/>
    </location>
</feature>
<evidence type="ECO:0000256" key="3">
    <source>
        <dbReference type="RuleBase" id="RU361240"/>
    </source>
</evidence>
<evidence type="ECO:0000313" key="6">
    <source>
        <dbReference type="EMBL" id="ORY27461.1"/>
    </source>
</evidence>
<dbReference type="EC" id="3.4.-.-" evidence="3"/>
<dbReference type="GO" id="GO:0006508">
    <property type="term" value="P:proteolysis"/>
    <property type="evidence" value="ECO:0007669"/>
    <property type="project" value="UniProtKB-KW"/>
</dbReference>
<dbReference type="EMBL" id="MCFC01000038">
    <property type="protein sequence ID" value="ORY27461.1"/>
    <property type="molecule type" value="Genomic_DNA"/>
</dbReference>
<keyword evidence="1" id="KW-0808">Transferase</keyword>
<dbReference type="SUPFAM" id="SSF53187">
    <property type="entry name" value="Zn-dependent exopeptidases"/>
    <property type="match status" value="1"/>
</dbReference>
<reference evidence="6 7" key="1">
    <citation type="submission" date="2016-07" db="EMBL/GenBank/DDBJ databases">
        <title>Pervasive Adenine N6-methylation of Active Genes in Fungi.</title>
        <authorList>
            <consortium name="DOE Joint Genome Institute"/>
            <person name="Mondo S.J."/>
            <person name="Dannebaum R.O."/>
            <person name="Kuo R.C."/>
            <person name="Labutti K."/>
            <person name="Haridas S."/>
            <person name="Kuo A."/>
            <person name="Salamov A."/>
            <person name="Ahrendt S.R."/>
            <person name="Lipzen A."/>
            <person name="Sullivan W."/>
            <person name="Andreopoulos W.B."/>
            <person name="Clum A."/>
            <person name="Lindquist E."/>
            <person name="Daum C."/>
            <person name="Ramamoorthy G.K."/>
            <person name="Gryganskyi A."/>
            <person name="Culley D."/>
            <person name="Magnuson J.K."/>
            <person name="James T.Y."/>
            <person name="O'Malley M.A."/>
            <person name="Stajich J.E."/>
            <person name="Spatafora J.W."/>
            <person name="Visel A."/>
            <person name="Grigoriev I.V."/>
        </authorList>
    </citation>
    <scope>NUCLEOTIDE SEQUENCE [LARGE SCALE GENOMIC DNA]</scope>
    <source>
        <strain evidence="6 7">68-887.2</strain>
    </source>
</reference>
<keyword evidence="2" id="KW-0012">Acyltransferase</keyword>
<evidence type="ECO:0000256" key="4">
    <source>
        <dbReference type="SAM" id="MobiDB-lite"/>
    </source>
</evidence>
<keyword evidence="3" id="KW-0378">Hydrolase</keyword>
<dbReference type="FunFam" id="3.40.630.10:FF:000081">
    <property type="entry name" value="Peptide hydrolase"/>
    <property type="match status" value="1"/>
</dbReference>
<dbReference type="InterPro" id="IPR037457">
    <property type="entry name" value="M28_QC"/>
</dbReference>
<organism evidence="6 7">
    <name type="scientific">Naematelia encephala</name>
    <dbReference type="NCBI Taxonomy" id="71784"/>
    <lineage>
        <taxon>Eukaryota</taxon>
        <taxon>Fungi</taxon>
        <taxon>Dikarya</taxon>
        <taxon>Basidiomycota</taxon>
        <taxon>Agaricomycotina</taxon>
        <taxon>Tremellomycetes</taxon>
        <taxon>Tremellales</taxon>
        <taxon>Naemateliaceae</taxon>
        <taxon>Naematelia</taxon>
    </lineage>
</organism>
<dbReference type="GO" id="GO:0008270">
    <property type="term" value="F:zinc ion binding"/>
    <property type="evidence" value="ECO:0007669"/>
    <property type="project" value="TreeGrafter"/>
</dbReference>
<evidence type="ECO:0000256" key="1">
    <source>
        <dbReference type="ARBA" id="ARBA00022679"/>
    </source>
</evidence>
<dbReference type="STRING" id="71784.A0A1Y2AY15"/>
<dbReference type="Proteomes" id="UP000193986">
    <property type="component" value="Unassembled WGS sequence"/>
</dbReference>
<comment type="caution">
    <text evidence="6">The sequence shown here is derived from an EMBL/GenBank/DDBJ whole genome shotgun (WGS) entry which is preliminary data.</text>
</comment>
<dbReference type="InterPro" id="IPR040234">
    <property type="entry name" value="QC/QCL"/>
</dbReference>
<dbReference type="PANTHER" id="PTHR12283:SF6">
    <property type="entry name" value="GLUTAMINYL-PEPTIDE CYCLOTRANSFERASE-RELATED"/>
    <property type="match status" value="1"/>
</dbReference>
<evidence type="ECO:0000259" key="5">
    <source>
        <dbReference type="Pfam" id="PF04389"/>
    </source>
</evidence>
<comment type="similarity">
    <text evidence="3">Belongs to the peptidase M28 family.</text>
</comment>
<evidence type="ECO:0000256" key="2">
    <source>
        <dbReference type="ARBA" id="ARBA00023315"/>
    </source>
</evidence>
<keyword evidence="3" id="KW-0645">Protease</keyword>
<evidence type="ECO:0000313" key="7">
    <source>
        <dbReference type="Proteomes" id="UP000193986"/>
    </source>
</evidence>
<feature type="compositionally biased region" description="Basic and acidic residues" evidence="4">
    <location>
        <begin position="380"/>
        <end position="398"/>
    </location>
</feature>
<keyword evidence="3" id="KW-0862">Zinc</keyword>
<protein>
    <recommendedName>
        <fullName evidence="3">Peptide hydrolase</fullName>
        <ecNumber evidence="3">3.4.-.-</ecNumber>
    </recommendedName>
</protein>